<dbReference type="AlphaFoldDB" id="S3CHK4"/>
<evidence type="ECO:0000256" key="5">
    <source>
        <dbReference type="ARBA" id="ARBA00022491"/>
    </source>
</evidence>
<feature type="compositionally biased region" description="Polar residues" evidence="9">
    <location>
        <begin position="418"/>
        <end position="437"/>
    </location>
</feature>
<keyword evidence="6" id="KW-0805">Transcription regulation</keyword>
<dbReference type="KEGG" id="glz:GLAREA_01864"/>
<dbReference type="eggNOG" id="ENOG502S25T">
    <property type="taxonomic scope" value="Eukaryota"/>
</dbReference>
<dbReference type="OMA" id="NGAHPFR"/>
<feature type="region of interest" description="Disordered" evidence="9">
    <location>
        <begin position="1"/>
        <end position="23"/>
    </location>
</feature>
<comment type="subcellular location">
    <subcellularLocation>
        <location evidence="2">Cytoplasm</location>
    </subcellularLocation>
    <subcellularLocation>
        <location evidence="1">Nucleus</location>
    </subcellularLocation>
</comment>
<dbReference type="EMBL" id="KE145371">
    <property type="protein sequence ID" value="EPE25952.1"/>
    <property type="molecule type" value="Genomic_DNA"/>
</dbReference>
<keyword evidence="11" id="KW-1185">Reference proteome</keyword>
<feature type="compositionally biased region" description="Low complexity" evidence="9">
    <location>
        <begin position="451"/>
        <end position="465"/>
    </location>
</feature>
<evidence type="ECO:0000313" key="10">
    <source>
        <dbReference type="EMBL" id="EPE25952.1"/>
    </source>
</evidence>
<evidence type="ECO:0000256" key="3">
    <source>
        <dbReference type="ARBA" id="ARBA00006922"/>
    </source>
</evidence>
<gene>
    <name evidence="10" type="ORF">GLAREA_01864</name>
</gene>
<dbReference type="PANTHER" id="PTHR28246">
    <property type="entry name" value="G1-SPECIFIC TRANSCRIPTIONAL REPRESSOR WHI5-RELATED"/>
    <property type="match status" value="1"/>
</dbReference>
<dbReference type="PANTHER" id="PTHR28246:SF1">
    <property type="entry name" value="G1-SPECIFIC TRANSCRIPTIONAL REPRESSOR WHI5-RELATED"/>
    <property type="match status" value="1"/>
</dbReference>
<dbReference type="RefSeq" id="XP_008087271.1">
    <property type="nucleotide sequence ID" value="XM_008089080.1"/>
</dbReference>
<reference evidence="10 11" key="1">
    <citation type="journal article" date="2013" name="BMC Genomics">
        <title>Genomics-driven discovery of the pneumocandin biosynthetic gene cluster in the fungus Glarea lozoyensis.</title>
        <authorList>
            <person name="Chen L."/>
            <person name="Yue Q."/>
            <person name="Zhang X."/>
            <person name="Xiang M."/>
            <person name="Wang C."/>
            <person name="Li S."/>
            <person name="Che Y."/>
            <person name="Ortiz-Lopez F.J."/>
            <person name="Bills G.F."/>
            <person name="Liu X."/>
            <person name="An Z."/>
        </authorList>
    </citation>
    <scope>NUCLEOTIDE SEQUENCE [LARGE SCALE GENOMIC DNA]</scope>
    <source>
        <strain evidence="11">ATCC 20868 / MF5171</strain>
    </source>
</reference>
<dbReference type="InterPro" id="IPR013734">
    <property type="entry name" value="TF_Nrm1/Whi5"/>
</dbReference>
<feature type="region of interest" description="Disordered" evidence="9">
    <location>
        <begin position="276"/>
        <end position="389"/>
    </location>
</feature>
<evidence type="ECO:0000256" key="4">
    <source>
        <dbReference type="ARBA" id="ARBA00022490"/>
    </source>
</evidence>
<dbReference type="Proteomes" id="UP000016922">
    <property type="component" value="Unassembled WGS sequence"/>
</dbReference>
<feature type="compositionally biased region" description="Polar residues" evidence="9">
    <location>
        <begin position="380"/>
        <end position="389"/>
    </location>
</feature>
<proteinExistence type="inferred from homology"/>
<dbReference type="HOGENOM" id="CLU_557969_0_0_1"/>
<evidence type="ECO:0000256" key="2">
    <source>
        <dbReference type="ARBA" id="ARBA00004496"/>
    </source>
</evidence>
<dbReference type="STRING" id="1116229.S3CHK4"/>
<dbReference type="GeneID" id="19460922"/>
<dbReference type="OrthoDB" id="2359117at2759"/>
<sequence>MDPKEQAIAALKQVAQSAAHREDAGKIAFNATTGSDMTTSMAHNDIVSKQSGAYDQSQMASEIDAKLAGKQEEQHFTNDAGTIQSLNNGDDNSQSTNDSHGIATPPTSASEGFSSQSTNQDGPLSQLSQLSQLAAAQQPLASNTTRPKLAISPTAGQKRTADGQVKLAQSSPPSRVQPRGHSRNASAVSNISSTSSRIGEISAELRTRLSYAMVKVNNGWQSNSIDEVESLASQAGSPTSSKSNSTLHGRRNLIISPREALASVQGQSGGPNIITQAPSGDFDLYSNSGQPTRTYESFWRDHSTTNNPGSKFSSQQSATSPPPPRGLAPPAEIRPTISSRRSGTPKFSKPPAISGQNSNSSLQTSNPRTPNRGDYREHPTIQTPTQKTLQEQDAIETLLFMSSPGNSGNMAHVFPPRSQISPQESPLRTEFNPQSRQIHGKKVGFDVAATSERSAGSSASSSAAYRRSRAGVVANSREREAAVDQMIQDYDSSSDEEDMAMKFTSPRSTLAAGR</sequence>
<keyword evidence="8" id="KW-0539">Nucleus</keyword>
<dbReference type="GO" id="GO:0005737">
    <property type="term" value="C:cytoplasm"/>
    <property type="evidence" value="ECO:0007669"/>
    <property type="project" value="UniProtKB-SubCell"/>
</dbReference>
<feature type="region of interest" description="Disordered" evidence="9">
    <location>
        <begin position="451"/>
        <end position="514"/>
    </location>
</feature>
<accession>S3CHK4</accession>
<name>S3CHK4_GLAL2</name>
<evidence type="ECO:0000256" key="6">
    <source>
        <dbReference type="ARBA" id="ARBA00023015"/>
    </source>
</evidence>
<feature type="region of interest" description="Disordered" evidence="9">
    <location>
        <begin position="81"/>
        <end position="192"/>
    </location>
</feature>
<feature type="compositionally biased region" description="Low complexity" evidence="9">
    <location>
        <begin position="123"/>
        <end position="142"/>
    </location>
</feature>
<feature type="region of interest" description="Disordered" evidence="9">
    <location>
        <begin position="406"/>
        <end position="439"/>
    </location>
</feature>
<evidence type="ECO:0000256" key="1">
    <source>
        <dbReference type="ARBA" id="ARBA00004123"/>
    </source>
</evidence>
<feature type="compositionally biased region" description="Polar residues" evidence="9">
    <location>
        <begin position="81"/>
        <end position="122"/>
    </location>
</feature>
<dbReference type="GO" id="GO:0003712">
    <property type="term" value="F:transcription coregulator activity"/>
    <property type="evidence" value="ECO:0007669"/>
    <property type="project" value="TreeGrafter"/>
</dbReference>
<keyword evidence="5" id="KW-0678">Repressor</keyword>
<feature type="compositionally biased region" description="Polar residues" evidence="9">
    <location>
        <begin position="285"/>
        <end position="295"/>
    </location>
</feature>
<dbReference type="InterPro" id="IPR039198">
    <property type="entry name" value="Srl3/Whi5"/>
</dbReference>
<protein>
    <submittedName>
        <fullName evidence="10">Uncharacterized protein</fullName>
    </submittedName>
</protein>
<dbReference type="Pfam" id="PF08528">
    <property type="entry name" value="Whi5"/>
    <property type="match status" value="1"/>
</dbReference>
<dbReference type="GO" id="GO:0033309">
    <property type="term" value="C:SBF transcription complex"/>
    <property type="evidence" value="ECO:0007669"/>
    <property type="project" value="TreeGrafter"/>
</dbReference>
<keyword evidence="4" id="KW-0963">Cytoplasm</keyword>
<evidence type="ECO:0000256" key="8">
    <source>
        <dbReference type="ARBA" id="ARBA00023242"/>
    </source>
</evidence>
<evidence type="ECO:0000256" key="9">
    <source>
        <dbReference type="SAM" id="MobiDB-lite"/>
    </source>
</evidence>
<keyword evidence="7" id="KW-0804">Transcription</keyword>
<feature type="compositionally biased region" description="Polar residues" evidence="9">
    <location>
        <begin position="354"/>
        <end position="369"/>
    </location>
</feature>
<dbReference type="GO" id="GO:0000082">
    <property type="term" value="P:G1/S transition of mitotic cell cycle"/>
    <property type="evidence" value="ECO:0007669"/>
    <property type="project" value="InterPro"/>
</dbReference>
<evidence type="ECO:0000313" key="11">
    <source>
        <dbReference type="Proteomes" id="UP000016922"/>
    </source>
</evidence>
<organism evidence="10 11">
    <name type="scientific">Glarea lozoyensis (strain ATCC 20868 / MF5171)</name>
    <dbReference type="NCBI Taxonomy" id="1116229"/>
    <lineage>
        <taxon>Eukaryota</taxon>
        <taxon>Fungi</taxon>
        <taxon>Dikarya</taxon>
        <taxon>Ascomycota</taxon>
        <taxon>Pezizomycotina</taxon>
        <taxon>Leotiomycetes</taxon>
        <taxon>Helotiales</taxon>
        <taxon>Helotiaceae</taxon>
        <taxon>Glarea</taxon>
    </lineage>
</organism>
<evidence type="ECO:0000256" key="7">
    <source>
        <dbReference type="ARBA" id="ARBA00023163"/>
    </source>
</evidence>
<comment type="similarity">
    <text evidence="3">Belongs to the WHI5/NRM1 family.</text>
</comment>